<sequence length="226" mass="24074">MFRLLTAASASASLLLLAACQQQPAASPERSETAAVAPEAIEAPAPGETAPAFTLVDAEGHQRSLADFRGKTVVLEWTNEGCPFVKKHYSGAMQALQREATADGVVWLTIISSSPGTQGFVEGEEAQAWKAKHQAAFTHLLLDPTGEVGKRYDAKTTPDMRIIDPEGRLIYVGGIDDRPTNKVEDLDGANNFVRAALADAKAGRAVQTAYAAPYGCAIKYRETVEG</sequence>
<dbReference type="PANTHER" id="PTHR43640:SF1">
    <property type="entry name" value="THIOREDOXIN-DEPENDENT PEROXIREDOXIN"/>
    <property type="match status" value="1"/>
</dbReference>
<dbReference type="Pfam" id="PF00578">
    <property type="entry name" value="AhpC-TSA"/>
    <property type="match status" value="1"/>
</dbReference>
<dbReference type="PROSITE" id="PS51352">
    <property type="entry name" value="THIOREDOXIN_2"/>
    <property type="match status" value="1"/>
</dbReference>
<dbReference type="InterPro" id="IPR047262">
    <property type="entry name" value="PRX-like1"/>
</dbReference>
<evidence type="ECO:0000256" key="1">
    <source>
        <dbReference type="SAM" id="SignalP"/>
    </source>
</evidence>
<keyword evidence="1" id="KW-0732">Signal</keyword>
<dbReference type="PROSITE" id="PS51257">
    <property type="entry name" value="PROKAR_LIPOPROTEIN"/>
    <property type="match status" value="1"/>
</dbReference>
<dbReference type="RefSeq" id="WP_338577402.1">
    <property type="nucleotide sequence ID" value="NZ_CP146369.1"/>
</dbReference>
<dbReference type="EMBL" id="CP146369">
    <property type="protein sequence ID" value="WWT54995.1"/>
    <property type="molecule type" value="Genomic_DNA"/>
</dbReference>
<dbReference type="InterPro" id="IPR000866">
    <property type="entry name" value="AhpC/TSA"/>
</dbReference>
<organism evidence="3 4">
    <name type="scientific">Brevundimonas olei</name>
    <dbReference type="NCBI Taxonomy" id="657642"/>
    <lineage>
        <taxon>Bacteria</taxon>
        <taxon>Pseudomonadati</taxon>
        <taxon>Pseudomonadota</taxon>
        <taxon>Alphaproteobacteria</taxon>
        <taxon>Caulobacterales</taxon>
        <taxon>Caulobacteraceae</taxon>
        <taxon>Brevundimonas</taxon>
    </lineage>
</organism>
<gene>
    <name evidence="3" type="ORF">V8J38_00720</name>
</gene>
<feature type="chain" id="PRO_5046882226" evidence="1">
    <location>
        <begin position="26"/>
        <end position="226"/>
    </location>
</feature>
<feature type="domain" description="Thioredoxin" evidence="2">
    <location>
        <begin position="44"/>
        <end position="198"/>
    </location>
</feature>
<evidence type="ECO:0000313" key="3">
    <source>
        <dbReference type="EMBL" id="WWT54995.1"/>
    </source>
</evidence>
<dbReference type="CDD" id="cd02969">
    <property type="entry name" value="PRX_like1"/>
    <property type="match status" value="1"/>
</dbReference>
<dbReference type="SUPFAM" id="SSF52833">
    <property type="entry name" value="Thioredoxin-like"/>
    <property type="match status" value="1"/>
</dbReference>
<accession>A0ABZ2IJ93</accession>
<dbReference type="InterPro" id="IPR013766">
    <property type="entry name" value="Thioredoxin_domain"/>
</dbReference>
<reference evidence="3 4" key="1">
    <citation type="submission" date="2024-02" db="EMBL/GenBank/DDBJ databases">
        <title>Distribution and functional of Brevundimonas-related endobacteria within Verticillium dahliae.</title>
        <authorList>
            <person name="Zeng H."/>
        </authorList>
    </citation>
    <scope>NUCLEOTIDE SEQUENCE [LARGE SCALE GENOMIC DNA]</scope>
    <source>
        <strain evidence="3 4">TRM 44200</strain>
    </source>
</reference>
<dbReference type="InterPro" id="IPR036249">
    <property type="entry name" value="Thioredoxin-like_sf"/>
</dbReference>
<proteinExistence type="predicted"/>
<evidence type="ECO:0000313" key="4">
    <source>
        <dbReference type="Proteomes" id="UP001363460"/>
    </source>
</evidence>
<protein>
    <submittedName>
        <fullName evidence="3">Thioredoxin family protein</fullName>
    </submittedName>
</protein>
<evidence type="ECO:0000259" key="2">
    <source>
        <dbReference type="PROSITE" id="PS51352"/>
    </source>
</evidence>
<dbReference type="Proteomes" id="UP001363460">
    <property type="component" value="Chromosome"/>
</dbReference>
<dbReference type="Gene3D" id="3.40.30.10">
    <property type="entry name" value="Glutaredoxin"/>
    <property type="match status" value="1"/>
</dbReference>
<feature type="signal peptide" evidence="1">
    <location>
        <begin position="1"/>
        <end position="25"/>
    </location>
</feature>
<name>A0ABZ2IJ93_9CAUL</name>
<keyword evidence="4" id="KW-1185">Reference proteome</keyword>
<dbReference type="PANTHER" id="PTHR43640">
    <property type="entry name" value="OS07G0260300 PROTEIN"/>
    <property type="match status" value="1"/>
</dbReference>